<dbReference type="AlphaFoldDB" id="A0A8S4QP68"/>
<name>A0A8S4QP68_9NEOP</name>
<evidence type="ECO:0000313" key="2">
    <source>
        <dbReference type="Proteomes" id="UP000838756"/>
    </source>
</evidence>
<keyword evidence="2" id="KW-1185">Reference proteome</keyword>
<sequence length="74" mass="8364">MIPGEFETFMRKVKGWLDCVKGHMRVERADGDMPANKITDNSQELGIKRDLFPCLGGHVKTSPGEIISKTRLLY</sequence>
<gene>
    <name evidence="1" type="primary">jg25821</name>
    <name evidence="1" type="ORF">PAEG_LOCUS5018</name>
</gene>
<dbReference type="EMBL" id="CAKXAJ010017720">
    <property type="protein sequence ID" value="CAH2217097.1"/>
    <property type="molecule type" value="Genomic_DNA"/>
</dbReference>
<dbReference type="Proteomes" id="UP000838756">
    <property type="component" value="Unassembled WGS sequence"/>
</dbReference>
<evidence type="ECO:0000313" key="1">
    <source>
        <dbReference type="EMBL" id="CAH2217097.1"/>
    </source>
</evidence>
<organism evidence="1 2">
    <name type="scientific">Pararge aegeria aegeria</name>
    <dbReference type="NCBI Taxonomy" id="348720"/>
    <lineage>
        <taxon>Eukaryota</taxon>
        <taxon>Metazoa</taxon>
        <taxon>Ecdysozoa</taxon>
        <taxon>Arthropoda</taxon>
        <taxon>Hexapoda</taxon>
        <taxon>Insecta</taxon>
        <taxon>Pterygota</taxon>
        <taxon>Neoptera</taxon>
        <taxon>Endopterygota</taxon>
        <taxon>Lepidoptera</taxon>
        <taxon>Glossata</taxon>
        <taxon>Ditrysia</taxon>
        <taxon>Papilionoidea</taxon>
        <taxon>Nymphalidae</taxon>
        <taxon>Satyrinae</taxon>
        <taxon>Satyrini</taxon>
        <taxon>Parargina</taxon>
        <taxon>Pararge</taxon>
    </lineage>
</organism>
<accession>A0A8S4QP68</accession>
<comment type="caution">
    <text evidence="1">The sequence shown here is derived from an EMBL/GenBank/DDBJ whole genome shotgun (WGS) entry which is preliminary data.</text>
</comment>
<proteinExistence type="predicted"/>
<protein>
    <submittedName>
        <fullName evidence="1">Jg25821 protein</fullName>
    </submittedName>
</protein>
<reference evidence="1" key="1">
    <citation type="submission" date="2022-03" db="EMBL/GenBank/DDBJ databases">
        <authorList>
            <person name="Lindestad O."/>
        </authorList>
    </citation>
    <scope>NUCLEOTIDE SEQUENCE</scope>
</reference>